<evidence type="ECO:0000313" key="11">
    <source>
        <dbReference type="EMBL" id="OOM11754.1"/>
    </source>
</evidence>
<dbReference type="Gene3D" id="6.10.340.10">
    <property type="match status" value="1"/>
</dbReference>
<evidence type="ECO:0000256" key="4">
    <source>
        <dbReference type="ARBA" id="ARBA00022679"/>
    </source>
</evidence>
<gene>
    <name evidence="11" type="primary">ypdA_2</name>
    <name evidence="11" type="ORF">CLOSAC_21810</name>
</gene>
<dbReference type="PANTHER" id="PTHR42713:SF2">
    <property type="entry name" value="TWO-COMPONENT SENSOR KINASE YESM"/>
    <property type="match status" value="1"/>
</dbReference>
<keyword evidence="8 9" id="KW-0472">Membrane</keyword>
<evidence type="ECO:0000256" key="6">
    <source>
        <dbReference type="ARBA" id="ARBA00022777"/>
    </source>
</evidence>
<keyword evidence="7 9" id="KW-1133">Transmembrane helix</keyword>
<dbReference type="GO" id="GO:0000155">
    <property type="term" value="F:phosphorelay sensor kinase activity"/>
    <property type="evidence" value="ECO:0007669"/>
    <property type="project" value="InterPro"/>
</dbReference>
<dbReference type="InterPro" id="IPR033479">
    <property type="entry name" value="dCache_1"/>
</dbReference>
<evidence type="ECO:0000256" key="2">
    <source>
        <dbReference type="ARBA" id="ARBA00022475"/>
    </source>
</evidence>
<dbReference type="GO" id="GO:0005886">
    <property type="term" value="C:plasma membrane"/>
    <property type="evidence" value="ECO:0007669"/>
    <property type="project" value="UniProtKB-SubCell"/>
</dbReference>
<evidence type="ECO:0000256" key="7">
    <source>
        <dbReference type="ARBA" id="ARBA00022989"/>
    </source>
</evidence>
<dbReference type="PANTHER" id="PTHR42713">
    <property type="entry name" value="HISTIDINE KINASE-RELATED"/>
    <property type="match status" value="1"/>
</dbReference>
<dbReference type="InterPro" id="IPR036890">
    <property type="entry name" value="HATPase_C_sf"/>
</dbReference>
<reference evidence="11 12" key="1">
    <citation type="submission" date="2016-05" db="EMBL/GenBank/DDBJ databases">
        <title>Microbial solvent formation.</title>
        <authorList>
            <person name="Poehlein A."/>
            <person name="Montoya Solano J.D."/>
            <person name="Flitsch S."/>
            <person name="Krabben P."/>
            <person name="Duerre P."/>
            <person name="Daniel R."/>
        </authorList>
    </citation>
    <scope>NUCLEOTIDE SEQUENCE [LARGE SCALE GENOMIC DNA]</scope>
    <source>
        <strain evidence="11 12">L1-8</strain>
    </source>
</reference>
<sequence length="597" mass="68965">MFNIIIEGDKLKRIKTYLMNKSIGYKLIFYFFIVILGLIITITTLGNLLYKESINHSQNENTNQIIKQINNGIDVYIKNTENIINYMSTDPRILNFFQENKDEEVSIDDEAYKSIYRFTKFNPEIAGIMIVNVKGGYVSDVMNKVSTDSLTNEQWYLKAYNEPKTIHLFTKPIGRNINNIFQYSADEVFSVSKAVIDPISKEIRGVILIDIKLDIIKEVIENAKPGTAGFIYILDDKNDIVYTPINKIVYRIKDEWIDDIDNKVAIKNIGGDNYQLTKSVSDYTGWQTIGVFPESEGLRVIKYIRYYSIIIGIIALIIAEILVIIFTKSIVNPILKLKKLMKKAQEGDLTVSFNSKYNDEIGELGGSFNNMVKEINNLINLVHIEEKKKRIAEMNVLQAQIKPHFMYNTLDTIRWMAEEHNEDDIVEIIEAFTNLLRISLSKGKEIITVKEELKHIEGYLTIQKIRYEDKLNYKIEFDENILDYKLTKLILQPLIENSIYHGIKEKRGVGNIIIIGKVKDEMLYFSVSDNGKGIDKQLLNKINNDLLNRKINDNKIGYGIFNVNERIQIMYGKKYGLTYKSIYGEGTIVEVRHPIIQ</sequence>
<dbReference type="EC" id="2.7.13.3" evidence="11"/>
<comment type="subcellular location">
    <subcellularLocation>
        <location evidence="1">Cell membrane</location>
        <topology evidence="1">Multi-pass membrane protein</topology>
    </subcellularLocation>
</comment>
<dbReference type="InterPro" id="IPR003594">
    <property type="entry name" value="HATPase_dom"/>
</dbReference>
<dbReference type="Pfam" id="PF02518">
    <property type="entry name" value="HATPase_c"/>
    <property type="match status" value="1"/>
</dbReference>
<dbReference type="Pfam" id="PF02743">
    <property type="entry name" value="dCache_1"/>
    <property type="match status" value="1"/>
</dbReference>
<proteinExistence type="predicted"/>
<feature type="domain" description="HAMP" evidence="10">
    <location>
        <begin position="328"/>
        <end position="380"/>
    </location>
</feature>
<protein>
    <submittedName>
        <fullName evidence="11">Sensor histidine kinase YpdA</fullName>
        <ecNumber evidence="11">2.7.13.3</ecNumber>
    </submittedName>
</protein>
<dbReference type="CDD" id="cd06225">
    <property type="entry name" value="HAMP"/>
    <property type="match status" value="1"/>
</dbReference>
<dbReference type="Gene3D" id="3.30.565.10">
    <property type="entry name" value="Histidine kinase-like ATPase, C-terminal domain"/>
    <property type="match status" value="1"/>
</dbReference>
<evidence type="ECO:0000256" key="5">
    <source>
        <dbReference type="ARBA" id="ARBA00022692"/>
    </source>
</evidence>
<dbReference type="PROSITE" id="PS50885">
    <property type="entry name" value="HAMP"/>
    <property type="match status" value="1"/>
</dbReference>
<evidence type="ECO:0000256" key="8">
    <source>
        <dbReference type="ARBA" id="ARBA00023136"/>
    </source>
</evidence>
<organism evidence="11 12">
    <name type="scientific">Clostridium saccharobutylicum</name>
    <dbReference type="NCBI Taxonomy" id="169679"/>
    <lineage>
        <taxon>Bacteria</taxon>
        <taxon>Bacillati</taxon>
        <taxon>Bacillota</taxon>
        <taxon>Clostridia</taxon>
        <taxon>Eubacteriales</taxon>
        <taxon>Clostridiaceae</taxon>
        <taxon>Clostridium</taxon>
    </lineage>
</organism>
<dbReference type="Pfam" id="PF06580">
    <property type="entry name" value="His_kinase"/>
    <property type="match status" value="1"/>
</dbReference>
<keyword evidence="5 9" id="KW-0812">Transmembrane</keyword>
<evidence type="ECO:0000256" key="1">
    <source>
        <dbReference type="ARBA" id="ARBA00004651"/>
    </source>
</evidence>
<keyword evidence="4 11" id="KW-0808">Transferase</keyword>
<dbReference type="InterPro" id="IPR010559">
    <property type="entry name" value="Sig_transdc_His_kin_internal"/>
</dbReference>
<dbReference type="Proteomes" id="UP000191154">
    <property type="component" value="Unassembled WGS sequence"/>
</dbReference>
<keyword evidence="3" id="KW-0597">Phosphoprotein</keyword>
<dbReference type="STRING" id="169679.CSACC_07480"/>
<evidence type="ECO:0000313" key="12">
    <source>
        <dbReference type="Proteomes" id="UP000191154"/>
    </source>
</evidence>
<keyword evidence="2" id="KW-1003">Cell membrane</keyword>
<dbReference type="Pfam" id="PF00672">
    <property type="entry name" value="HAMP"/>
    <property type="match status" value="1"/>
</dbReference>
<name>A0A1S8N5K5_CLOSA</name>
<dbReference type="InterPro" id="IPR051552">
    <property type="entry name" value="HptR"/>
</dbReference>
<accession>A0A1S8N5K5</accession>
<dbReference type="InterPro" id="IPR003660">
    <property type="entry name" value="HAMP_dom"/>
</dbReference>
<dbReference type="AlphaFoldDB" id="A0A1S8N5K5"/>
<dbReference type="SUPFAM" id="SSF158472">
    <property type="entry name" value="HAMP domain-like"/>
    <property type="match status" value="1"/>
</dbReference>
<evidence type="ECO:0000259" key="10">
    <source>
        <dbReference type="PROSITE" id="PS50885"/>
    </source>
</evidence>
<feature type="transmembrane region" description="Helical" evidence="9">
    <location>
        <begin position="306"/>
        <end position="326"/>
    </location>
</feature>
<dbReference type="SUPFAM" id="SSF55874">
    <property type="entry name" value="ATPase domain of HSP90 chaperone/DNA topoisomerase II/histidine kinase"/>
    <property type="match status" value="1"/>
</dbReference>
<comment type="caution">
    <text evidence="11">The sequence shown here is derived from an EMBL/GenBank/DDBJ whole genome shotgun (WGS) entry which is preliminary data.</text>
</comment>
<dbReference type="EMBL" id="LZYZ01000004">
    <property type="protein sequence ID" value="OOM11754.1"/>
    <property type="molecule type" value="Genomic_DNA"/>
</dbReference>
<evidence type="ECO:0000256" key="9">
    <source>
        <dbReference type="SAM" id="Phobius"/>
    </source>
</evidence>
<evidence type="ECO:0000256" key="3">
    <source>
        <dbReference type="ARBA" id="ARBA00022553"/>
    </source>
</evidence>
<keyword evidence="6 11" id="KW-0418">Kinase</keyword>
<dbReference type="SMART" id="SM00304">
    <property type="entry name" value="HAMP"/>
    <property type="match status" value="1"/>
</dbReference>
<feature type="transmembrane region" description="Helical" evidence="9">
    <location>
        <begin position="27"/>
        <end position="50"/>
    </location>
</feature>
<dbReference type="Gene3D" id="3.30.450.20">
    <property type="entry name" value="PAS domain"/>
    <property type="match status" value="1"/>
</dbReference>